<dbReference type="AlphaFoldDB" id="A0A7W7YNT0"/>
<feature type="transmembrane region" description="Helical" evidence="2">
    <location>
        <begin position="186"/>
        <end position="207"/>
    </location>
</feature>
<sequence length="607" mass="67828">MSHHPRFSKARAELGAMSWNVPQDDWDSPWSFESEWTPPSYANEKRSNSTRSSATPLVDPGALESPRFTPSSQAQPAHVPDIAAHGTVLRFEAPEPRPPPPAPAPATETKVANLVAEDMRFRPPGVPPKKQAPTALPKVPEPVSPLAADPEILFPPAAPQSDPEHPHPTERRRKRTLRRRVHRQSWGTLISLSLGTLGFTLLAWIYLHDSPRESDEDLRPVMAVDQTPVIQAPTKLRAFLDSIVPVENVSLRTQPPWAWDTPSLATYMQVNGTALDNLRDLLEDYDWHPHHSDWYREDASSRSGWGNVGTLLQAQASYLARRGDEEPAFVAAIDLAEIARRLQDVWAWPGYMDRGLELQTAAAQILAELLKATRLDSATLARFQKEFSQCQPEDDLLRQACAAYYIHEKKLLLGPASGELLDTMPGGRLHQRPGRLFFKVNETLSLFASAFRDLRDEISRPPYTRLSVSASPSRRIRLTQPRFYHPNSSGETYFSDRIAPRLKLPEAHSLAQARHGLVRCLFAVRRYLAEKQTLPRQLNDLTPTFLLSLPVDPFSGEPLQYDASRGLLSSVGLNLVAEGGRTTSIPMEDEREPTVELGISIAVPVKK</sequence>
<accession>A0A7W7YNT0</accession>
<evidence type="ECO:0000256" key="2">
    <source>
        <dbReference type="SAM" id="Phobius"/>
    </source>
</evidence>
<organism evidence="3 4">
    <name type="scientific">Prosthecobacter dejongeii</name>
    <dbReference type="NCBI Taxonomy" id="48465"/>
    <lineage>
        <taxon>Bacteria</taxon>
        <taxon>Pseudomonadati</taxon>
        <taxon>Verrucomicrobiota</taxon>
        <taxon>Verrucomicrobiia</taxon>
        <taxon>Verrucomicrobiales</taxon>
        <taxon>Verrucomicrobiaceae</taxon>
        <taxon>Prosthecobacter</taxon>
    </lineage>
</organism>
<comment type="caution">
    <text evidence="3">The sequence shown here is derived from an EMBL/GenBank/DDBJ whole genome shotgun (WGS) entry which is preliminary data.</text>
</comment>
<feature type="region of interest" description="Disordered" evidence="1">
    <location>
        <begin position="1"/>
        <end position="85"/>
    </location>
</feature>
<evidence type="ECO:0000256" key="1">
    <source>
        <dbReference type="SAM" id="MobiDB-lite"/>
    </source>
</evidence>
<keyword evidence="2" id="KW-1133">Transmembrane helix</keyword>
<name>A0A7W7YNT0_9BACT</name>
<proteinExistence type="predicted"/>
<evidence type="ECO:0000313" key="4">
    <source>
        <dbReference type="Proteomes" id="UP000534294"/>
    </source>
</evidence>
<keyword evidence="4" id="KW-1185">Reference proteome</keyword>
<evidence type="ECO:0000313" key="3">
    <source>
        <dbReference type="EMBL" id="MBB5039564.1"/>
    </source>
</evidence>
<protein>
    <submittedName>
        <fullName evidence="3">Uncharacterized protein</fullName>
    </submittedName>
</protein>
<gene>
    <name evidence="3" type="ORF">HNQ64_003839</name>
</gene>
<feature type="region of interest" description="Disordered" evidence="1">
    <location>
        <begin position="120"/>
        <end position="179"/>
    </location>
</feature>
<dbReference type="EMBL" id="JACHIF010000009">
    <property type="protein sequence ID" value="MBB5039564.1"/>
    <property type="molecule type" value="Genomic_DNA"/>
</dbReference>
<feature type="compositionally biased region" description="Basic residues" evidence="1">
    <location>
        <begin position="170"/>
        <end position="179"/>
    </location>
</feature>
<dbReference type="Proteomes" id="UP000534294">
    <property type="component" value="Unassembled WGS sequence"/>
</dbReference>
<reference evidence="3 4" key="1">
    <citation type="submission" date="2020-08" db="EMBL/GenBank/DDBJ databases">
        <title>Genomic Encyclopedia of Type Strains, Phase IV (KMG-IV): sequencing the most valuable type-strain genomes for metagenomic binning, comparative biology and taxonomic classification.</title>
        <authorList>
            <person name="Goeker M."/>
        </authorList>
    </citation>
    <scope>NUCLEOTIDE SEQUENCE [LARGE SCALE GENOMIC DNA]</scope>
    <source>
        <strain evidence="3 4">DSM 12251</strain>
    </source>
</reference>
<keyword evidence="2" id="KW-0472">Membrane</keyword>
<keyword evidence="2" id="KW-0812">Transmembrane</keyword>
<dbReference type="RefSeq" id="WP_184211467.1">
    <property type="nucleotide sequence ID" value="NZ_JACHIF010000009.1"/>
</dbReference>